<feature type="compositionally biased region" description="Basic and acidic residues" evidence="6">
    <location>
        <begin position="20"/>
        <end position="36"/>
    </location>
</feature>
<evidence type="ECO:0000256" key="4">
    <source>
        <dbReference type="ARBA" id="ARBA00023136"/>
    </source>
</evidence>
<feature type="transmembrane region" description="Helical" evidence="7">
    <location>
        <begin position="665"/>
        <end position="687"/>
    </location>
</feature>
<gene>
    <name evidence="9" type="ORF">EGYM00392_LOCUS38922</name>
</gene>
<dbReference type="InterPro" id="IPR051223">
    <property type="entry name" value="Polycystin"/>
</dbReference>
<dbReference type="InterPro" id="IPR013122">
    <property type="entry name" value="PKD1_2_channel"/>
</dbReference>
<dbReference type="InterPro" id="IPR003915">
    <property type="entry name" value="PKD_2"/>
</dbReference>
<feature type="transmembrane region" description="Helical" evidence="7">
    <location>
        <begin position="823"/>
        <end position="848"/>
    </location>
</feature>
<dbReference type="PANTHER" id="PTHR10877:SF183">
    <property type="entry name" value="AT14535P-RELATED"/>
    <property type="match status" value="1"/>
</dbReference>
<evidence type="ECO:0000256" key="6">
    <source>
        <dbReference type="SAM" id="MobiDB-lite"/>
    </source>
</evidence>
<evidence type="ECO:0000256" key="1">
    <source>
        <dbReference type="ARBA" id="ARBA00004141"/>
    </source>
</evidence>
<evidence type="ECO:0000256" key="3">
    <source>
        <dbReference type="ARBA" id="ARBA00022989"/>
    </source>
</evidence>
<sequence length="1062" mass="121701">MMIAQIAAAGRNRPAAEPQQEVRFDDESWKQQGETREDPDKILWRAVQQMDEIDSLLKQHAKAETFIPILESITDASLTKALHIDVARISGELIKEVARVHSTNSTVVLRVLQQLCNLSYTLPALGILVGQGYVNVVLHCMRDYFNNSAMQVAGMKFLVNVTCHMGFRSGLSEDEDMFPIILKSMEANRKHATLQKEGMRTIINLNFEKSMRRIIVQSEVIGTVREAMVHGRAASLHLEALRCLYNLSYQNKTIKEQILKEDMILTVSSSMREFLMEDNLLLYGFQLLCNLAIAGEVYRQEIRKSGVMSIAAQAKKVPNAKLYVKVTECQNILAGNLRSTKGVGDIGRTLEDSGADDEQFKDIPIEFVIKSLSERNKASSRLGGLLLYIPFLIMFIFFFQGNQPSGEESYYAVKAMSEQIVGTEMFGPKIYKGFLDINNVDDWWMWFKPVMIETVLWRPDQESGGFGRFPVGNMMVLGAFRVRTFTIRTDSCEANPYLFPNGGVECLDRMADGKQNTTAYMGNMKYMTCEETGEGLLTADTVFPCSGHVYDFPFNMSLDDVRVQAELIHQQIGNSLTRLSLHQFFVYLPPFDCFASFKVINDIKAGGRWINRYQFRLFRIWSPIGSMGQTIFDICFYLFVILYVIQFFKGARQEMKIYQTSPLRYFLSFWNLLEAFNLICFILVLVLKIQWILKSWEVTKQGPSMLLETKVYPSHFEPILLYFSWTVYVNAINCFLTFFKLLKFLAMNNNFNILTRTCEKAATPCVGMFVCWFIIMIAYCLMGCMVYGTSLEDFRGFDASFGTLMRFLVGDFDWDSLREENRFLAYFFFWSFVILQVFMVLNFLIAIFTDAFSEVNAETINASFDMQLDNMIKETTTALSGPAVIRRLQLLYYKTSVNQVVEEMLEDDILPYRSRLRAKHYWKILRHYVRVTRAKNKSGIQDVALNAASTIIETTDGPTVTKKELQQLVPWAKIALIGQPYFDSLWQEIVFKYSLLQDHPAEQESAEEQAQVISVARQVVNHLQGQTSEAISVWVATVKQFKIVRQYVGGRHSKAVHDKRAT</sequence>
<dbReference type="InterPro" id="IPR011989">
    <property type="entry name" value="ARM-like"/>
</dbReference>
<evidence type="ECO:0000259" key="8">
    <source>
        <dbReference type="Pfam" id="PF08016"/>
    </source>
</evidence>
<dbReference type="Pfam" id="PF08016">
    <property type="entry name" value="PKD_channel"/>
    <property type="match status" value="1"/>
</dbReference>
<name>A0A7S1NLL2_9EUGL</name>
<evidence type="ECO:0000256" key="5">
    <source>
        <dbReference type="PIRSR" id="PIRSR603915-2"/>
    </source>
</evidence>
<accession>A0A7S1NLL2</accession>
<dbReference type="PANTHER" id="PTHR10877">
    <property type="entry name" value="POLYCYSTIN FAMILY MEMBER"/>
    <property type="match status" value="1"/>
</dbReference>
<proteinExistence type="predicted"/>
<evidence type="ECO:0000256" key="7">
    <source>
        <dbReference type="SAM" id="Phobius"/>
    </source>
</evidence>
<dbReference type="Gene3D" id="1.10.287.70">
    <property type="match status" value="1"/>
</dbReference>
<feature type="domain" description="Polycystin cation channel PKD1/PKD2" evidence="8">
    <location>
        <begin position="631"/>
        <end position="855"/>
    </location>
</feature>
<organism evidence="9">
    <name type="scientific">Eutreptiella gymnastica</name>
    <dbReference type="NCBI Taxonomy" id="73025"/>
    <lineage>
        <taxon>Eukaryota</taxon>
        <taxon>Discoba</taxon>
        <taxon>Euglenozoa</taxon>
        <taxon>Euglenida</taxon>
        <taxon>Spirocuta</taxon>
        <taxon>Euglenophyceae</taxon>
        <taxon>Eutreptiales</taxon>
        <taxon>Eutreptiaceae</taxon>
        <taxon>Eutreptiella</taxon>
    </lineage>
</organism>
<feature type="region of interest" description="Disordered" evidence="6">
    <location>
        <begin position="7"/>
        <end position="36"/>
    </location>
</feature>
<comment type="subcellular location">
    <subcellularLocation>
        <location evidence="1">Membrane</location>
        <topology evidence="1">Multi-pass membrane protein</topology>
    </subcellularLocation>
</comment>
<protein>
    <recommendedName>
        <fullName evidence="8">Polycystin cation channel PKD1/PKD2 domain-containing protein</fullName>
    </recommendedName>
</protein>
<keyword evidence="4 7" id="KW-0472">Membrane</keyword>
<feature type="transmembrane region" description="Helical" evidence="7">
    <location>
        <begin position="620"/>
        <end position="645"/>
    </location>
</feature>
<keyword evidence="2 7" id="KW-0812">Transmembrane</keyword>
<keyword evidence="3 7" id="KW-1133">Transmembrane helix</keyword>
<dbReference type="GO" id="GO:0016020">
    <property type="term" value="C:membrane"/>
    <property type="evidence" value="ECO:0007669"/>
    <property type="project" value="UniProtKB-SubCell"/>
</dbReference>
<dbReference type="AlphaFoldDB" id="A0A7S1NLL2"/>
<feature type="transmembrane region" description="Helical" evidence="7">
    <location>
        <begin position="719"/>
        <end position="742"/>
    </location>
</feature>
<dbReference type="GO" id="GO:0005509">
    <property type="term" value="F:calcium ion binding"/>
    <property type="evidence" value="ECO:0007669"/>
    <property type="project" value="InterPro"/>
</dbReference>
<dbReference type="EMBL" id="HBGA01104779">
    <property type="protein sequence ID" value="CAD9027787.1"/>
    <property type="molecule type" value="Transcribed_RNA"/>
</dbReference>
<reference evidence="9" key="1">
    <citation type="submission" date="2021-01" db="EMBL/GenBank/DDBJ databases">
        <authorList>
            <person name="Corre E."/>
            <person name="Pelletier E."/>
            <person name="Niang G."/>
            <person name="Scheremetjew M."/>
            <person name="Finn R."/>
            <person name="Kale V."/>
            <person name="Holt S."/>
            <person name="Cochrane G."/>
            <person name="Meng A."/>
            <person name="Brown T."/>
            <person name="Cohen L."/>
        </authorList>
    </citation>
    <scope>NUCLEOTIDE SEQUENCE</scope>
    <source>
        <strain evidence="9">NIES-381</strain>
    </source>
</reference>
<evidence type="ECO:0000256" key="2">
    <source>
        <dbReference type="ARBA" id="ARBA00022692"/>
    </source>
</evidence>
<dbReference type="Gene3D" id="1.25.10.10">
    <property type="entry name" value="Leucine-rich Repeat Variant"/>
    <property type="match status" value="1"/>
</dbReference>
<feature type="disulfide bond" evidence="5">
    <location>
        <begin position="492"/>
        <end position="506"/>
    </location>
</feature>
<dbReference type="InterPro" id="IPR016024">
    <property type="entry name" value="ARM-type_fold"/>
</dbReference>
<feature type="transmembrane region" description="Helical" evidence="7">
    <location>
        <begin position="763"/>
        <end position="788"/>
    </location>
</feature>
<dbReference type="SUPFAM" id="SSF48371">
    <property type="entry name" value="ARM repeat"/>
    <property type="match status" value="1"/>
</dbReference>
<evidence type="ECO:0000313" key="9">
    <source>
        <dbReference type="EMBL" id="CAD9027787.1"/>
    </source>
</evidence>
<dbReference type="PRINTS" id="PR01433">
    <property type="entry name" value="POLYCYSTIN2"/>
</dbReference>